<dbReference type="PANTHER" id="PTHR18919">
    <property type="entry name" value="ACETYL-COA C-ACYLTRANSFERASE"/>
    <property type="match status" value="1"/>
</dbReference>
<dbReference type="InterPro" id="IPR002155">
    <property type="entry name" value="Thiolase"/>
</dbReference>
<evidence type="ECO:0008006" key="10">
    <source>
        <dbReference type="Google" id="ProtNLM"/>
    </source>
</evidence>
<dbReference type="Gene3D" id="3.40.47.10">
    <property type="match status" value="1"/>
</dbReference>
<dbReference type="AlphaFoldDB" id="A0A532USS6"/>
<evidence type="ECO:0000256" key="4">
    <source>
        <dbReference type="PIRSR" id="PIRSR000429-1"/>
    </source>
</evidence>
<dbReference type="InterPro" id="IPR020616">
    <property type="entry name" value="Thiolase_N"/>
</dbReference>
<keyword evidence="3 5" id="KW-0012">Acyltransferase</keyword>
<dbReference type="PIRSF" id="PIRSF000429">
    <property type="entry name" value="Ac-CoA_Ac_transf"/>
    <property type="match status" value="1"/>
</dbReference>
<feature type="active site" description="Proton acceptor" evidence="4">
    <location>
        <position position="365"/>
    </location>
</feature>
<feature type="active site" description="Proton acceptor" evidence="4">
    <location>
        <position position="395"/>
    </location>
</feature>
<feature type="domain" description="Thiolase N-terminal" evidence="6">
    <location>
        <begin position="29"/>
        <end position="275"/>
    </location>
</feature>
<evidence type="ECO:0000259" key="7">
    <source>
        <dbReference type="Pfam" id="PF02803"/>
    </source>
</evidence>
<proteinExistence type="inferred from homology"/>
<comment type="caution">
    <text evidence="8">The sequence shown here is derived from an EMBL/GenBank/DDBJ whole genome shotgun (WGS) entry which is preliminary data.</text>
</comment>
<evidence type="ECO:0000259" key="6">
    <source>
        <dbReference type="Pfam" id="PF00108"/>
    </source>
</evidence>
<accession>A0A532USS6</accession>
<comment type="similarity">
    <text evidence="1 5">Belongs to the thiolase-like superfamily. Thiolase family.</text>
</comment>
<evidence type="ECO:0000313" key="8">
    <source>
        <dbReference type="EMBL" id="TKJ37988.1"/>
    </source>
</evidence>
<evidence type="ECO:0000256" key="3">
    <source>
        <dbReference type="ARBA" id="ARBA00023315"/>
    </source>
</evidence>
<dbReference type="PANTHER" id="PTHR18919:SF107">
    <property type="entry name" value="ACETYL-COA ACETYLTRANSFERASE, CYTOSOLIC"/>
    <property type="match status" value="1"/>
</dbReference>
<dbReference type="Pfam" id="PF02803">
    <property type="entry name" value="Thiolase_C"/>
    <property type="match status" value="1"/>
</dbReference>
<dbReference type="InterPro" id="IPR020617">
    <property type="entry name" value="Thiolase_C"/>
</dbReference>
<dbReference type="SUPFAM" id="SSF53901">
    <property type="entry name" value="Thiolase-like"/>
    <property type="match status" value="1"/>
</dbReference>
<dbReference type="InterPro" id="IPR016039">
    <property type="entry name" value="Thiolase-like"/>
</dbReference>
<evidence type="ECO:0000313" key="9">
    <source>
        <dbReference type="Proteomes" id="UP000319619"/>
    </source>
</evidence>
<reference evidence="8 9" key="1">
    <citation type="submission" date="2017-06" db="EMBL/GenBank/DDBJ databases">
        <title>Novel microbial phyla capable of carbon fixation and sulfur reduction in deep-sea sediments.</title>
        <authorList>
            <person name="Huang J."/>
            <person name="Baker B."/>
            <person name="Wang Y."/>
        </authorList>
    </citation>
    <scope>NUCLEOTIDE SEQUENCE [LARGE SCALE GENOMIC DNA]</scope>
    <source>
        <strain evidence="8">B3_LCP</strain>
    </source>
</reference>
<name>A0A532USS6_UNCL8</name>
<gene>
    <name evidence="8" type="ORF">CEE37_13590</name>
</gene>
<dbReference type="GO" id="GO:0003988">
    <property type="term" value="F:acetyl-CoA C-acyltransferase activity"/>
    <property type="evidence" value="ECO:0007669"/>
    <property type="project" value="UniProtKB-ARBA"/>
</dbReference>
<sequence>MKNVTACYPNAFIPYGTWGGSWFPAWHTSALAEVDIARFAAEAMSFVLGKRNVSTDQLDYLVSGSTIPWLFKFWNSPYLSHSFGHRLPGFHLEQACATGLQVIAKASAQVQSGSHNTVGVLTFDKTSNSPAGVFPNQGTYRRTEVISDIWDNFGYDPSTGQSGFNQATGETSMIACAGRAARKYKLDYNEVAELSFYRYQQYFEAKDSGVLDKILFPMKILDVRGQEIGVVDGDYGVRRYTSVDQFKAERQLDTCVAAGGQTHASDGMFTMLVTTKAKARELSPEPGISIQLIAANEYRTQAGFMPEATGLTVQQLLKQTGLTMKDMVTVYDHNPFAVNDAVFSKVMDYDWHNMNNTGCPMIYGHPQGPTLVRVTVEALERAVSLGGGYVLIFGCAAGDVGIAAIFKVTDSKGGK</sequence>
<feature type="active site" description="Acyl-thioester intermediate" evidence="4">
    <location>
        <position position="96"/>
    </location>
</feature>
<dbReference type="Proteomes" id="UP000319619">
    <property type="component" value="Unassembled WGS sequence"/>
</dbReference>
<evidence type="ECO:0000256" key="2">
    <source>
        <dbReference type="ARBA" id="ARBA00022679"/>
    </source>
</evidence>
<protein>
    <recommendedName>
        <fullName evidence="10">Acetyl-CoA acetyltransferase</fullName>
    </recommendedName>
</protein>
<evidence type="ECO:0000256" key="1">
    <source>
        <dbReference type="ARBA" id="ARBA00010982"/>
    </source>
</evidence>
<keyword evidence="2 5" id="KW-0808">Transferase</keyword>
<feature type="domain" description="Thiolase C-terminal" evidence="7">
    <location>
        <begin position="306"/>
        <end position="407"/>
    </location>
</feature>
<organism evidence="8 9">
    <name type="scientific">candidate division LCP-89 bacterium B3_LCP</name>
    <dbReference type="NCBI Taxonomy" id="2012998"/>
    <lineage>
        <taxon>Bacteria</taxon>
        <taxon>Pseudomonadati</taxon>
        <taxon>Bacteria division LCP-89</taxon>
    </lineage>
</organism>
<dbReference type="Pfam" id="PF00108">
    <property type="entry name" value="Thiolase_N"/>
    <property type="match status" value="1"/>
</dbReference>
<evidence type="ECO:0000256" key="5">
    <source>
        <dbReference type="RuleBase" id="RU003557"/>
    </source>
</evidence>
<dbReference type="EMBL" id="NJBN01000011">
    <property type="protein sequence ID" value="TKJ37988.1"/>
    <property type="molecule type" value="Genomic_DNA"/>
</dbReference>